<dbReference type="AlphaFoldDB" id="A0A558CSW7"/>
<dbReference type="NCBIfam" id="TIGR03156">
    <property type="entry name" value="GTP_HflX"/>
    <property type="match status" value="1"/>
</dbReference>
<evidence type="ECO:0000256" key="4">
    <source>
        <dbReference type="ARBA" id="ARBA00022842"/>
    </source>
</evidence>
<dbReference type="InterPro" id="IPR030394">
    <property type="entry name" value="G_HFLX_dom"/>
</dbReference>
<dbReference type="PANTHER" id="PTHR10229:SF0">
    <property type="entry name" value="GTP-BINDING PROTEIN 6-RELATED"/>
    <property type="match status" value="1"/>
</dbReference>
<dbReference type="EMBL" id="VMRY01000081">
    <property type="protein sequence ID" value="TVT51859.1"/>
    <property type="molecule type" value="Genomic_DNA"/>
</dbReference>
<dbReference type="Pfam" id="PF16360">
    <property type="entry name" value="GTP-bdg_M"/>
    <property type="match status" value="1"/>
</dbReference>
<keyword evidence="1 6" id="KW-0963">Cytoplasm</keyword>
<dbReference type="GO" id="GO:0046872">
    <property type="term" value="F:metal ion binding"/>
    <property type="evidence" value="ECO:0007669"/>
    <property type="project" value="UniProtKB-KW"/>
</dbReference>
<name>A0A558CSW7_9GAMM</name>
<reference evidence="10 11" key="1">
    <citation type="submission" date="2019-07" db="EMBL/GenBank/DDBJ databases">
        <title>The pathways for chlorine oxyanion respiration interact through the shared metabolite chlorate.</title>
        <authorList>
            <person name="Barnum T.P."/>
            <person name="Cheng Y."/>
            <person name="Hill K.A."/>
            <person name="Lucas L.N."/>
            <person name="Carlson H.K."/>
            <person name="Coates J.D."/>
        </authorList>
    </citation>
    <scope>NUCLEOTIDE SEQUENCE [LARGE SCALE GENOMIC DNA]</scope>
    <source>
        <strain evidence="10">BK-3</strain>
    </source>
</reference>
<dbReference type="InterPro" id="IPR042108">
    <property type="entry name" value="GTPase_HflX_N_sf"/>
</dbReference>
<evidence type="ECO:0000256" key="6">
    <source>
        <dbReference type="HAMAP-Rule" id="MF_00900"/>
    </source>
</evidence>
<accession>A0A558CSW7</accession>
<dbReference type="GO" id="GO:0005525">
    <property type="term" value="F:GTP binding"/>
    <property type="evidence" value="ECO:0007669"/>
    <property type="project" value="UniProtKB-UniRule"/>
</dbReference>
<dbReference type="InterPro" id="IPR027417">
    <property type="entry name" value="P-loop_NTPase"/>
</dbReference>
<protein>
    <recommendedName>
        <fullName evidence="6">GTPase HflX</fullName>
    </recommendedName>
    <alternativeName>
        <fullName evidence="6">GTP-binding protein HflX</fullName>
    </alternativeName>
</protein>
<dbReference type="FunFam" id="3.40.50.300:FF:000173">
    <property type="entry name" value="GTPase HflX"/>
    <property type="match status" value="1"/>
</dbReference>
<dbReference type="PRINTS" id="PR00326">
    <property type="entry name" value="GTP1OBG"/>
</dbReference>
<dbReference type="PANTHER" id="PTHR10229">
    <property type="entry name" value="GTP-BINDING PROTEIN HFLX"/>
    <property type="match status" value="1"/>
</dbReference>
<keyword evidence="5 6" id="KW-0342">GTP-binding</keyword>
<evidence type="ECO:0000256" key="5">
    <source>
        <dbReference type="ARBA" id="ARBA00023134"/>
    </source>
</evidence>
<dbReference type="GO" id="GO:0003924">
    <property type="term" value="F:GTPase activity"/>
    <property type="evidence" value="ECO:0007669"/>
    <property type="project" value="UniProtKB-UniRule"/>
</dbReference>
<comment type="caution">
    <text evidence="10">The sequence shown here is derived from an EMBL/GenBank/DDBJ whole genome shotgun (WGS) entry which is preliminary data.</text>
</comment>
<feature type="binding site" evidence="7">
    <location>
        <begin position="229"/>
        <end position="233"/>
    </location>
    <ligand>
        <name>GTP</name>
        <dbReference type="ChEBI" id="CHEBI:37565"/>
    </ligand>
</feature>
<comment type="function">
    <text evidence="6">GTPase that associates with the 50S ribosomal subunit and may have a role during protein synthesis or ribosome biogenesis.</text>
</comment>
<keyword evidence="2 8" id="KW-0479">Metal-binding</keyword>
<dbReference type="PROSITE" id="PS51705">
    <property type="entry name" value="G_HFLX"/>
    <property type="match status" value="1"/>
</dbReference>
<dbReference type="InterPro" id="IPR032305">
    <property type="entry name" value="GTP-bd_M"/>
</dbReference>
<dbReference type="GO" id="GO:0005737">
    <property type="term" value="C:cytoplasm"/>
    <property type="evidence" value="ECO:0007669"/>
    <property type="project" value="UniProtKB-SubCell"/>
</dbReference>
<dbReference type="InterPro" id="IPR006073">
    <property type="entry name" value="GTP-bd"/>
</dbReference>
<evidence type="ECO:0000256" key="8">
    <source>
        <dbReference type="PIRSR" id="PIRSR006809-2"/>
    </source>
</evidence>
<sequence length="428" mass="47857">MFERPKVGEKAILVHIDMDTKADPDELAEFQELAVSAGATPVALVTGSRRSPDSRLFIGSGKADEIRDLIQAEEAELVIFNHALSPSQERNLEREFQCRVIDRTGLILDIFAQRARSFEGKLQVELAQLRHLSTRLVRGWTHLERQKGGIGLRGPGETQLETDRRLLNHRIAQIRRRLDKVASQRNQGRKARSKAEIPTVSLVGYTNAGKSTLFNSLTDADVYAQDQLFATLDPTLRRLDLPSEGACILADTVGFISHLPHELVAAFKSTLQETTEASLLLHVIDTVSPQRAVCIAEVNDVLKQIGADGIPQIEIYNKIDMEVDESPRIERGEDGLVKRIWLSALTGEGLDLLKQALAEFYHQEHVHKLLQLQPADGRLRARLFELGGVISEKVTDNGGWDIEIDLPKIDYERLLQQESSLQSRLVIV</sequence>
<comment type="similarity">
    <text evidence="6">Belongs to the TRAFAC class OBG-HflX-like GTPase superfamily. HflX GTPase family.</text>
</comment>
<dbReference type="NCBIfam" id="NF008280">
    <property type="entry name" value="PRK11058.1"/>
    <property type="match status" value="1"/>
</dbReference>
<comment type="subcellular location">
    <subcellularLocation>
        <location evidence="6">Cytoplasm</location>
    </subcellularLocation>
    <text evidence="6">May associate with membranes.</text>
</comment>
<dbReference type="Gene3D" id="6.10.250.2860">
    <property type="match status" value="1"/>
</dbReference>
<dbReference type="FunFam" id="3.40.50.11060:FF:000001">
    <property type="entry name" value="GTPase HflX"/>
    <property type="match status" value="1"/>
</dbReference>
<dbReference type="Proteomes" id="UP000317355">
    <property type="component" value="Unassembled WGS sequence"/>
</dbReference>
<evidence type="ECO:0000256" key="2">
    <source>
        <dbReference type="ARBA" id="ARBA00022723"/>
    </source>
</evidence>
<comment type="cofactor">
    <cofactor evidence="8">
        <name>Mg(2+)</name>
        <dbReference type="ChEBI" id="CHEBI:18420"/>
    </cofactor>
</comment>
<evidence type="ECO:0000256" key="3">
    <source>
        <dbReference type="ARBA" id="ARBA00022741"/>
    </source>
</evidence>
<evidence type="ECO:0000313" key="10">
    <source>
        <dbReference type="EMBL" id="TVT51859.1"/>
    </source>
</evidence>
<keyword evidence="3 6" id="KW-0547">Nucleotide-binding</keyword>
<dbReference type="InterPro" id="IPR025121">
    <property type="entry name" value="GTPase_HflX_N"/>
</dbReference>
<dbReference type="InterPro" id="IPR035647">
    <property type="entry name" value="EFG_III/V"/>
</dbReference>
<comment type="subunit">
    <text evidence="6">Monomer. Associates with the 50S ribosomal subunit.</text>
</comment>
<feature type="binding site" evidence="8">
    <location>
        <position position="211"/>
    </location>
    <ligand>
        <name>Mg(2+)</name>
        <dbReference type="ChEBI" id="CHEBI:18420"/>
    </ligand>
</feature>
<feature type="binding site" evidence="7">
    <location>
        <begin position="204"/>
        <end position="211"/>
    </location>
    <ligand>
        <name>GTP</name>
        <dbReference type="ChEBI" id="CHEBI:37565"/>
    </ligand>
</feature>
<dbReference type="CDD" id="cd01878">
    <property type="entry name" value="HflX"/>
    <property type="match status" value="1"/>
</dbReference>
<dbReference type="HAMAP" id="MF_00900">
    <property type="entry name" value="GTPase_HflX"/>
    <property type="match status" value="1"/>
</dbReference>
<organism evidence="10 11">
    <name type="scientific">Sedimenticola thiotaurini</name>
    <dbReference type="NCBI Taxonomy" id="1543721"/>
    <lineage>
        <taxon>Bacteria</taxon>
        <taxon>Pseudomonadati</taxon>
        <taxon>Pseudomonadota</taxon>
        <taxon>Gammaproteobacteria</taxon>
        <taxon>Chromatiales</taxon>
        <taxon>Sedimenticolaceae</taxon>
        <taxon>Sedimenticola</taxon>
    </lineage>
</organism>
<feature type="binding site" evidence="8">
    <location>
        <position position="231"/>
    </location>
    <ligand>
        <name>Mg(2+)</name>
        <dbReference type="ChEBI" id="CHEBI:18420"/>
    </ligand>
</feature>
<dbReference type="STRING" id="1543721.AAY24_05210"/>
<dbReference type="PIRSF" id="PIRSF006809">
    <property type="entry name" value="GTP-binding_hflX_prd"/>
    <property type="match status" value="1"/>
</dbReference>
<dbReference type="Pfam" id="PF13167">
    <property type="entry name" value="GTP-bdg_N"/>
    <property type="match status" value="1"/>
</dbReference>
<feature type="domain" description="Hflx-type G" evidence="9">
    <location>
        <begin position="198"/>
        <end position="365"/>
    </location>
</feature>
<evidence type="ECO:0000256" key="7">
    <source>
        <dbReference type="PIRSR" id="PIRSR006809-1"/>
    </source>
</evidence>
<evidence type="ECO:0000256" key="1">
    <source>
        <dbReference type="ARBA" id="ARBA00022490"/>
    </source>
</evidence>
<dbReference type="GO" id="GO:0043022">
    <property type="term" value="F:ribosome binding"/>
    <property type="evidence" value="ECO:0007669"/>
    <property type="project" value="TreeGrafter"/>
</dbReference>
<feature type="binding site" evidence="7">
    <location>
        <begin position="343"/>
        <end position="345"/>
    </location>
    <ligand>
        <name>GTP</name>
        <dbReference type="ChEBI" id="CHEBI:37565"/>
    </ligand>
</feature>
<gene>
    <name evidence="6 10" type="primary">hflX</name>
    <name evidence="10" type="ORF">FHK82_14680</name>
</gene>
<keyword evidence="4 8" id="KW-0460">Magnesium</keyword>
<dbReference type="GO" id="GO:0097216">
    <property type="term" value="F:guanosine tetraphosphate binding"/>
    <property type="evidence" value="ECO:0007669"/>
    <property type="project" value="UniProtKB-ARBA"/>
</dbReference>
<feature type="binding site" evidence="7">
    <location>
        <begin position="317"/>
        <end position="320"/>
    </location>
    <ligand>
        <name>GTP</name>
        <dbReference type="ChEBI" id="CHEBI:37565"/>
    </ligand>
</feature>
<dbReference type="Pfam" id="PF01926">
    <property type="entry name" value="MMR_HSR1"/>
    <property type="match status" value="1"/>
</dbReference>
<dbReference type="Gene3D" id="3.40.50.300">
    <property type="entry name" value="P-loop containing nucleotide triphosphate hydrolases"/>
    <property type="match status" value="1"/>
</dbReference>
<dbReference type="SUPFAM" id="SSF52540">
    <property type="entry name" value="P-loop containing nucleoside triphosphate hydrolases"/>
    <property type="match status" value="1"/>
</dbReference>
<dbReference type="Gene3D" id="3.40.50.11060">
    <property type="entry name" value="GTPase HflX, N-terminal domain"/>
    <property type="match status" value="1"/>
</dbReference>
<dbReference type="SUPFAM" id="SSF54980">
    <property type="entry name" value="EF-G C-terminal domain-like"/>
    <property type="match status" value="1"/>
</dbReference>
<feature type="binding site" evidence="7">
    <location>
        <begin position="251"/>
        <end position="254"/>
    </location>
    <ligand>
        <name>GTP</name>
        <dbReference type="ChEBI" id="CHEBI:37565"/>
    </ligand>
</feature>
<dbReference type="InterPro" id="IPR016496">
    <property type="entry name" value="GTPase_HflX"/>
</dbReference>
<proteinExistence type="inferred from homology"/>
<evidence type="ECO:0000259" key="9">
    <source>
        <dbReference type="PROSITE" id="PS51705"/>
    </source>
</evidence>
<evidence type="ECO:0000313" key="11">
    <source>
        <dbReference type="Proteomes" id="UP000317355"/>
    </source>
</evidence>